<dbReference type="GO" id="GO:0004857">
    <property type="term" value="F:enzyme inhibitor activity"/>
    <property type="evidence" value="ECO:0007669"/>
    <property type="project" value="InterPro"/>
</dbReference>
<name>A0AAD8H545_9APIA</name>
<protein>
    <recommendedName>
        <fullName evidence="3">pectinesterase</fullName>
        <ecNumber evidence="3">3.1.1.11</ecNumber>
    </recommendedName>
</protein>
<comment type="similarity">
    <text evidence="2">In the C-terminal section; belongs to the pectinesterase family.</text>
</comment>
<evidence type="ECO:0000313" key="11">
    <source>
        <dbReference type="Proteomes" id="UP001237642"/>
    </source>
</evidence>
<dbReference type="PANTHER" id="PTHR31080:SF303">
    <property type="entry name" value="PECTINESTERASE 1-LIKE"/>
    <property type="match status" value="1"/>
</dbReference>
<reference evidence="10" key="2">
    <citation type="submission" date="2023-05" db="EMBL/GenBank/DDBJ databases">
        <authorList>
            <person name="Schelkunov M.I."/>
        </authorList>
    </citation>
    <scope>NUCLEOTIDE SEQUENCE</scope>
    <source>
        <strain evidence="10">Hsosn_3</strain>
        <tissue evidence="10">Leaf</tissue>
    </source>
</reference>
<dbReference type="Proteomes" id="UP001237642">
    <property type="component" value="Unassembled WGS sequence"/>
</dbReference>
<dbReference type="Pfam" id="PF04043">
    <property type="entry name" value="PMEI"/>
    <property type="match status" value="1"/>
</dbReference>
<dbReference type="InterPro" id="IPR006501">
    <property type="entry name" value="Pectinesterase_inhib_dom"/>
</dbReference>
<keyword evidence="8" id="KW-0812">Transmembrane</keyword>
<keyword evidence="4" id="KW-0732">Signal</keyword>
<gene>
    <name evidence="10" type="ORF">POM88_044276</name>
</gene>
<evidence type="ECO:0000256" key="2">
    <source>
        <dbReference type="ARBA" id="ARBA00007786"/>
    </source>
</evidence>
<dbReference type="EMBL" id="JAUIZM010000010">
    <property type="protein sequence ID" value="KAK1359802.1"/>
    <property type="molecule type" value="Genomic_DNA"/>
</dbReference>
<keyword evidence="8" id="KW-1133">Transmembrane helix</keyword>
<evidence type="ECO:0000259" key="9">
    <source>
        <dbReference type="SMART" id="SM00856"/>
    </source>
</evidence>
<dbReference type="AlphaFoldDB" id="A0AAD8H545"/>
<evidence type="ECO:0000256" key="1">
    <source>
        <dbReference type="ARBA" id="ARBA00006027"/>
    </source>
</evidence>
<feature type="transmembrane region" description="Helical" evidence="8">
    <location>
        <begin position="37"/>
        <end position="58"/>
    </location>
</feature>
<comment type="caution">
    <text evidence="10">The sequence shown here is derived from an EMBL/GenBank/DDBJ whole genome shotgun (WGS) entry which is preliminary data.</text>
</comment>
<sequence length="263" mass="28373">MESINLVKGYGKVNTLLADIPPTQHSKPAESHRRKTAVLSLLILVSLLVVTSIAVLIYKSTTTHNSKTNSKTPSLTTPPSTTTPSQPLSLNTTESTRLVCSVTQYPNSCISSISSLKNLPPQLGPQLIFTLSLKISLSELKNLSVLPKALISKSNEANTVSALRDCASLFDDAVSQLNDSVASVVDGSEKEVLTEAKIADVNTWISAAMTDQDTCLDGLEEMQSSVLDEVKSKLQMSKECMSNSLAILANMHSLLDRFDQTQH</sequence>
<evidence type="ECO:0000256" key="3">
    <source>
        <dbReference type="ARBA" id="ARBA00013229"/>
    </source>
</evidence>
<keyword evidence="8" id="KW-0472">Membrane</keyword>
<dbReference type="GO" id="GO:0030599">
    <property type="term" value="F:pectinesterase activity"/>
    <property type="evidence" value="ECO:0007669"/>
    <property type="project" value="UniProtKB-EC"/>
</dbReference>
<dbReference type="FunFam" id="1.20.140.40:FF:000010">
    <property type="entry name" value="Pectinesterase"/>
    <property type="match status" value="1"/>
</dbReference>
<dbReference type="NCBIfam" id="TIGR01614">
    <property type="entry name" value="PME_inhib"/>
    <property type="match status" value="1"/>
</dbReference>
<dbReference type="InterPro" id="IPR035513">
    <property type="entry name" value="Invertase/methylesterase_inhib"/>
</dbReference>
<reference evidence="10" key="1">
    <citation type="submission" date="2023-02" db="EMBL/GenBank/DDBJ databases">
        <title>Genome of toxic invasive species Heracleum sosnowskyi carries increased number of genes despite the absence of recent whole-genome duplications.</title>
        <authorList>
            <person name="Schelkunov M."/>
            <person name="Shtratnikova V."/>
            <person name="Makarenko M."/>
            <person name="Klepikova A."/>
            <person name="Omelchenko D."/>
            <person name="Novikova G."/>
            <person name="Obukhova E."/>
            <person name="Bogdanov V."/>
            <person name="Penin A."/>
            <person name="Logacheva M."/>
        </authorList>
    </citation>
    <scope>NUCLEOTIDE SEQUENCE</scope>
    <source>
        <strain evidence="10">Hsosn_3</strain>
        <tissue evidence="10">Leaf</tissue>
    </source>
</reference>
<evidence type="ECO:0000256" key="5">
    <source>
        <dbReference type="ARBA" id="ARBA00023157"/>
    </source>
</evidence>
<evidence type="ECO:0000256" key="8">
    <source>
        <dbReference type="SAM" id="Phobius"/>
    </source>
</evidence>
<dbReference type="SMART" id="SM00856">
    <property type="entry name" value="PMEI"/>
    <property type="match status" value="1"/>
</dbReference>
<evidence type="ECO:0000313" key="10">
    <source>
        <dbReference type="EMBL" id="KAK1359802.1"/>
    </source>
</evidence>
<feature type="domain" description="Pectinesterase inhibitor" evidence="9">
    <location>
        <begin position="91"/>
        <end position="247"/>
    </location>
</feature>
<dbReference type="EC" id="3.1.1.11" evidence="3"/>
<dbReference type="PANTHER" id="PTHR31080">
    <property type="entry name" value="PECTINESTERASE INHIBITOR-LIKE"/>
    <property type="match status" value="1"/>
</dbReference>
<keyword evidence="5" id="KW-1015">Disulfide bond</keyword>
<dbReference type="SUPFAM" id="SSF101148">
    <property type="entry name" value="Plant invertase/pectin methylesterase inhibitor"/>
    <property type="match status" value="1"/>
</dbReference>
<keyword evidence="6" id="KW-0325">Glycoprotein</keyword>
<accession>A0AAD8H545</accession>
<keyword evidence="11" id="KW-1185">Reference proteome</keyword>
<dbReference type="Gene3D" id="1.20.140.40">
    <property type="entry name" value="Invertase/pectin methylesterase inhibitor family protein"/>
    <property type="match status" value="1"/>
</dbReference>
<organism evidence="10 11">
    <name type="scientific">Heracleum sosnowskyi</name>
    <dbReference type="NCBI Taxonomy" id="360622"/>
    <lineage>
        <taxon>Eukaryota</taxon>
        <taxon>Viridiplantae</taxon>
        <taxon>Streptophyta</taxon>
        <taxon>Embryophyta</taxon>
        <taxon>Tracheophyta</taxon>
        <taxon>Spermatophyta</taxon>
        <taxon>Magnoliopsida</taxon>
        <taxon>eudicotyledons</taxon>
        <taxon>Gunneridae</taxon>
        <taxon>Pentapetalae</taxon>
        <taxon>asterids</taxon>
        <taxon>campanulids</taxon>
        <taxon>Apiales</taxon>
        <taxon>Apiaceae</taxon>
        <taxon>Apioideae</taxon>
        <taxon>apioid superclade</taxon>
        <taxon>Tordylieae</taxon>
        <taxon>Tordyliinae</taxon>
        <taxon>Heracleum</taxon>
    </lineage>
</organism>
<dbReference type="InterPro" id="IPR051955">
    <property type="entry name" value="PME_Inhibitor"/>
</dbReference>
<proteinExistence type="inferred from homology"/>
<evidence type="ECO:0000256" key="7">
    <source>
        <dbReference type="SAM" id="MobiDB-lite"/>
    </source>
</evidence>
<evidence type="ECO:0000256" key="4">
    <source>
        <dbReference type="ARBA" id="ARBA00022729"/>
    </source>
</evidence>
<dbReference type="CDD" id="cd15798">
    <property type="entry name" value="PMEI-like_3"/>
    <property type="match status" value="1"/>
</dbReference>
<evidence type="ECO:0000256" key="6">
    <source>
        <dbReference type="ARBA" id="ARBA00023180"/>
    </source>
</evidence>
<comment type="similarity">
    <text evidence="1">In the N-terminal section; belongs to the PMEI family.</text>
</comment>
<feature type="region of interest" description="Disordered" evidence="7">
    <location>
        <begin position="64"/>
        <end position="90"/>
    </location>
</feature>